<dbReference type="InterPro" id="IPR006467">
    <property type="entry name" value="MiaB-like_bact"/>
</dbReference>
<dbReference type="AlphaFoldDB" id="A0A4U8RY60"/>
<evidence type="ECO:0000259" key="9">
    <source>
        <dbReference type="PROSITE" id="PS51918"/>
    </source>
</evidence>
<comment type="caution">
    <text evidence="10">The sequence shown here is derived from an EMBL/GenBank/DDBJ whole genome shotgun (WGS) entry which is preliminary data.</text>
</comment>
<evidence type="ECO:0000256" key="6">
    <source>
        <dbReference type="ARBA" id="ARBA00023004"/>
    </source>
</evidence>
<evidence type="ECO:0000256" key="5">
    <source>
        <dbReference type="ARBA" id="ARBA00022723"/>
    </source>
</evidence>
<feature type="domain" description="Radical SAM core" evidence="9">
    <location>
        <begin position="132"/>
        <end position="360"/>
    </location>
</feature>
<evidence type="ECO:0000259" key="8">
    <source>
        <dbReference type="PROSITE" id="PS51449"/>
    </source>
</evidence>
<dbReference type="Proteomes" id="UP000029925">
    <property type="component" value="Unassembled WGS sequence"/>
</dbReference>
<proteinExistence type="predicted"/>
<evidence type="ECO:0000256" key="1">
    <source>
        <dbReference type="ARBA" id="ARBA00001966"/>
    </source>
</evidence>
<dbReference type="SFLD" id="SFLDG01082">
    <property type="entry name" value="B12-binding_domain_containing"/>
    <property type="match status" value="1"/>
</dbReference>
<dbReference type="Pfam" id="PF00919">
    <property type="entry name" value="UPF0004"/>
    <property type="match status" value="1"/>
</dbReference>
<dbReference type="STRING" id="76936.BN2458_PEG1801"/>
<dbReference type="NCBIfam" id="TIGR00089">
    <property type="entry name" value="MiaB/RimO family radical SAM methylthiotransferase"/>
    <property type="match status" value="1"/>
</dbReference>
<dbReference type="PROSITE" id="PS51918">
    <property type="entry name" value="RADICAL_SAM"/>
    <property type="match status" value="1"/>
</dbReference>
<dbReference type="Gene3D" id="3.80.30.20">
    <property type="entry name" value="tm_1862 like domain"/>
    <property type="match status" value="1"/>
</dbReference>
<comment type="cofactor">
    <cofactor evidence="1">
        <name>[4Fe-4S] cluster</name>
        <dbReference type="ChEBI" id="CHEBI:49883"/>
    </cofactor>
</comment>
<accession>A0A4U8RY60</accession>
<dbReference type="GO" id="GO:0035598">
    <property type="term" value="F:tRNA (N(6)-L-threonylcarbamoyladenosine(37)-C(2))-methylthiotransferase activity"/>
    <property type="evidence" value="ECO:0007669"/>
    <property type="project" value="TreeGrafter"/>
</dbReference>
<protein>
    <submittedName>
        <fullName evidence="10">tRNA (N(6)-L-threonylcarbamoyladenosine(37)-C(2))-methylthiotransferase MtaB</fullName>
    </submittedName>
</protein>
<gene>
    <name evidence="10" type="primary">mtaB</name>
    <name evidence="10" type="ORF">LS75_007065</name>
</gene>
<dbReference type="SFLD" id="SFLDS00029">
    <property type="entry name" value="Radical_SAM"/>
    <property type="match status" value="1"/>
</dbReference>
<dbReference type="InterPro" id="IPR020612">
    <property type="entry name" value="Methylthiotransferase_CS"/>
</dbReference>
<evidence type="ECO:0000256" key="3">
    <source>
        <dbReference type="ARBA" id="ARBA00022679"/>
    </source>
</evidence>
<keyword evidence="5" id="KW-0479">Metal-binding</keyword>
<organism evidence="10 11">
    <name type="scientific">Helicobacter typhlonius</name>
    <dbReference type="NCBI Taxonomy" id="76936"/>
    <lineage>
        <taxon>Bacteria</taxon>
        <taxon>Pseudomonadati</taxon>
        <taxon>Campylobacterota</taxon>
        <taxon>Epsilonproteobacteria</taxon>
        <taxon>Campylobacterales</taxon>
        <taxon>Helicobacteraceae</taxon>
        <taxon>Helicobacter</taxon>
    </lineage>
</organism>
<dbReference type="Pfam" id="PF04055">
    <property type="entry name" value="Radical_SAM"/>
    <property type="match status" value="1"/>
</dbReference>
<dbReference type="InterPro" id="IPR058240">
    <property type="entry name" value="rSAM_sf"/>
</dbReference>
<dbReference type="PANTHER" id="PTHR11918">
    <property type="entry name" value="RADICAL SAM PROTEINS"/>
    <property type="match status" value="1"/>
</dbReference>
<dbReference type="InterPro" id="IPR007197">
    <property type="entry name" value="rSAM"/>
</dbReference>
<dbReference type="PROSITE" id="PS01278">
    <property type="entry name" value="MTTASE_RADICAL"/>
    <property type="match status" value="1"/>
</dbReference>
<keyword evidence="7" id="KW-0411">Iron-sulfur</keyword>
<keyword evidence="2" id="KW-0004">4Fe-4S</keyword>
<evidence type="ECO:0000313" key="10">
    <source>
        <dbReference type="EMBL" id="TLD78207.1"/>
    </source>
</evidence>
<dbReference type="PANTHER" id="PTHR11918:SF45">
    <property type="entry name" value="THREONYLCARBAMOYLADENOSINE TRNA METHYLTHIOTRANSFERASE"/>
    <property type="match status" value="1"/>
</dbReference>
<sequence>MLQKKVYFKTFGCRTNLFDTQVMKSCIGEEFECVNDEESADVVVVNSCTVTNGADSGVRGYLNKIRHLDKKVYLTGCGVGTRGKELFHNNLAHSVFAHSFKESIGDFLRTDERFFYEEKNETHIDSTMIAEFANKSRAFLKIQEGCNFSCSYCIIPSVRGRARSYPKEKILNQICALSENGVDEVVLTGTNVGSYGIDLDNYNLAKLICDINALNVLKRLRVGSLEPSQINDELKDVLNLPLMERHLHIALQHTSNTMLEVMNRLNRVESDLALFDEFAQKGFCLGSDFIVGHPGESEEVWQESLHNFRTFPLTHLHPFIYSKRDGTRSSALVNEVKGDIAKERLHTLKDIITHNNESFRKAHRVPLEVLVESKIESANGFMYSGLDQFFNRFYFVSSQEGLEGKWLTFTSYEIHKEGNYGKV</sequence>
<dbReference type="NCBIfam" id="TIGR01579">
    <property type="entry name" value="MiaB-like-C"/>
    <property type="match status" value="1"/>
</dbReference>
<dbReference type="InterPro" id="IPR005839">
    <property type="entry name" value="Methylthiotransferase"/>
</dbReference>
<keyword evidence="4" id="KW-0949">S-adenosyl-L-methionine</keyword>
<reference evidence="10 11" key="1">
    <citation type="journal article" date="2014" name="Genome Announc.">
        <title>Draft genome sequences of eight enterohepatic helicobacter species isolated from both laboratory and wild rodents.</title>
        <authorList>
            <person name="Sheh A."/>
            <person name="Shen Z."/>
            <person name="Fox J.G."/>
        </authorList>
    </citation>
    <scope>NUCLEOTIDE SEQUENCE [LARGE SCALE GENOMIC DNA]</scope>
    <source>
        <strain evidence="10 11">MIT 98-6810</strain>
    </source>
</reference>
<dbReference type="GO" id="GO:0046872">
    <property type="term" value="F:metal ion binding"/>
    <property type="evidence" value="ECO:0007669"/>
    <property type="project" value="UniProtKB-KW"/>
</dbReference>
<dbReference type="Gene3D" id="3.40.50.12160">
    <property type="entry name" value="Methylthiotransferase, N-terminal domain"/>
    <property type="match status" value="1"/>
</dbReference>
<evidence type="ECO:0000313" key="11">
    <source>
        <dbReference type="Proteomes" id="UP000029925"/>
    </source>
</evidence>
<dbReference type="EMBL" id="JRPF02000008">
    <property type="protein sequence ID" value="TLD78207.1"/>
    <property type="molecule type" value="Genomic_DNA"/>
</dbReference>
<dbReference type="OrthoDB" id="9805215at2"/>
<dbReference type="SUPFAM" id="SSF102114">
    <property type="entry name" value="Radical SAM enzymes"/>
    <property type="match status" value="1"/>
</dbReference>
<name>A0A4U8RY60_9HELI</name>
<feature type="domain" description="MTTase N-terminal" evidence="8">
    <location>
        <begin position="4"/>
        <end position="113"/>
    </location>
</feature>
<dbReference type="InterPro" id="IPR038135">
    <property type="entry name" value="Methylthiotransferase_N_sf"/>
</dbReference>
<dbReference type="GO" id="GO:0051539">
    <property type="term" value="F:4 iron, 4 sulfur cluster binding"/>
    <property type="evidence" value="ECO:0007669"/>
    <property type="project" value="UniProtKB-KW"/>
</dbReference>
<dbReference type="PROSITE" id="PS51449">
    <property type="entry name" value="MTTASE_N"/>
    <property type="match status" value="1"/>
</dbReference>
<evidence type="ECO:0000256" key="7">
    <source>
        <dbReference type="ARBA" id="ARBA00023014"/>
    </source>
</evidence>
<keyword evidence="6" id="KW-0408">Iron</keyword>
<keyword evidence="11" id="KW-1185">Reference proteome</keyword>
<dbReference type="InterPro" id="IPR006638">
    <property type="entry name" value="Elp3/MiaA/NifB-like_rSAM"/>
</dbReference>
<keyword evidence="3" id="KW-0808">Transferase</keyword>
<evidence type="ECO:0000256" key="4">
    <source>
        <dbReference type="ARBA" id="ARBA00022691"/>
    </source>
</evidence>
<dbReference type="InterPro" id="IPR013848">
    <property type="entry name" value="Methylthiotransferase_N"/>
</dbReference>
<dbReference type="InterPro" id="IPR023404">
    <property type="entry name" value="rSAM_horseshoe"/>
</dbReference>
<dbReference type="SMART" id="SM00729">
    <property type="entry name" value="Elp3"/>
    <property type="match status" value="1"/>
</dbReference>
<evidence type="ECO:0000256" key="2">
    <source>
        <dbReference type="ARBA" id="ARBA00022485"/>
    </source>
</evidence>